<comment type="similarity">
    <text evidence="2">Belongs to the acyl-CoA dehydrogenase family.</text>
</comment>
<dbReference type="Gene3D" id="3.10.120.10">
    <property type="entry name" value="Cytochrome b5-like heme/steroid binding domain"/>
    <property type="match status" value="1"/>
</dbReference>
<dbReference type="InterPro" id="IPR046373">
    <property type="entry name" value="Acyl-CoA_Oxase/DH_mid-dom_sf"/>
</dbReference>
<evidence type="ECO:0000313" key="12">
    <source>
        <dbReference type="EMBL" id="SAM00269.1"/>
    </source>
</evidence>
<dbReference type="SUPFAM" id="SSF47203">
    <property type="entry name" value="Acyl-CoA dehydrogenase C-terminal domain-like"/>
    <property type="match status" value="1"/>
</dbReference>
<dbReference type="GO" id="GO:0020037">
    <property type="term" value="F:heme binding"/>
    <property type="evidence" value="ECO:0007669"/>
    <property type="project" value="InterPro"/>
</dbReference>
<keyword evidence="7" id="KW-0560">Oxidoreductase</keyword>
<keyword evidence="13" id="KW-1185">Reference proteome</keyword>
<keyword evidence="4" id="KW-0285">Flavoprotein</keyword>
<dbReference type="Pfam" id="PF00173">
    <property type="entry name" value="Cyt-b5"/>
    <property type="match status" value="1"/>
</dbReference>
<evidence type="ECO:0000259" key="11">
    <source>
        <dbReference type="PROSITE" id="PS50255"/>
    </source>
</evidence>
<organism evidence="12">
    <name type="scientific">Absidia glauca</name>
    <name type="common">Pin mould</name>
    <dbReference type="NCBI Taxonomy" id="4829"/>
    <lineage>
        <taxon>Eukaryota</taxon>
        <taxon>Fungi</taxon>
        <taxon>Fungi incertae sedis</taxon>
        <taxon>Mucoromycota</taxon>
        <taxon>Mucoromycotina</taxon>
        <taxon>Mucoromycetes</taxon>
        <taxon>Mucorales</taxon>
        <taxon>Cunninghamellaceae</taxon>
        <taxon>Absidia</taxon>
    </lineage>
</organism>
<dbReference type="Gene3D" id="1.10.540.10">
    <property type="entry name" value="Acyl-CoA dehydrogenase/oxidase, N-terminal domain"/>
    <property type="match status" value="1"/>
</dbReference>
<evidence type="ECO:0000256" key="5">
    <source>
        <dbReference type="ARBA" id="ARBA00022723"/>
    </source>
</evidence>
<dbReference type="PROSITE" id="PS00191">
    <property type="entry name" value="CYTOCHROME_B5_1"/>
    <property type="match status" value="1"/>
</dbReference>
<dbReference type="GO" id="GO:0050660">
    <property type="term" value="F:flavin adenine dinucleotide binding"/>
    <property type="evidence" value="ECO:0007669"/>
    <property type="project" value="InterPro"/>
</dbReference>
<dbReference type="Proteomes" id="UP000078561">
    <property type="component" value="Unassembled WGS sequence"/>
</dbReference>
<dbReference type="GO" id="GO:0033539">
    <property type="term" value="P:fatty acid beta-oxidation using acyl-CoA dehydrogenase"/>
    <property type="evidence" value="ECO:0007669"/>
    <property type="project" value="TreeGrafter"/>
</dbReference>
<dbReference type="InterPro" id="IPR013786">
    <property type="entry name" value="AcylCoA_DH/ox_N"/>
</dbReference>
<dbReference type="AlphaFoldDB" id="A0A168NCF9"/>
<name>A0A168NCF9_ABSGL</name>
<dbReference type="PANTHER" id="PTHR48083">
    <property type="entry name" value="MEDIUM-CHAIN SPECIFIC ACYL-COA DEHYDROGENASE, MITOCHONDRIAL-RELATED"/>
    <property type="match status" value="1"/>
</dbReference>
<accession>A0A168NCF9</accession>
<feature type="compositionally biased region" description="Low complexity" evidence="9">
    <location>
        <begin position="82"/>
        <end position="101"/>
    </location>
</feature>
<proteinExistence type="inferred from homology"/>
<dbReference type="OrthoDB" id="10254877at2759"/>
<dbReference type="InterPro" id="IPR009100">
    <property type="entry name" value="AcylCoA_DH/oxidase_NM_dom_sf"/>
</dbReference>
<dbReference type="GO" id="GO:0005737">
    <property type="term" value="C:cytoplasm"/>
    <property type="evidence" value="ECO:0007669"/>
    <property type="project" value="TreeGrafter"/>
</dbReference>
<dbReference type="InterPro" id="IPR050741">
    <property type="entry name" value="Acyl-CoA_dehydrogenase"/>
</dbReference>
<dbReference type="SMART" id="SM01117">
    <property type="entry name" value="Cyt-b5"/>
    <property type="match status" value="1"/>
</dbReference>
<evidence type="ECO:0000256" key="10">
    <source>
        <dbReference type="SAM" id="Phobius"/>
    </source>
</evidence>
<reference evidence="12" key="1">
    <citation type="submission" date="2016-04" db="EMBL/GenBank/DDBJ databases">
        <authorList>
            <person name="Evans L.H."/>
            <person name="Alamgir A."/>
            <person name="Owens N."/>
            <person name="Weber N.D."/>
            <person name="Virtaneva K."/>
            <person name="Barbian K."/>
            <person name="Babar A."/>
            <person name="Rosenke K."/>
        </authorList>
    </citation>
    <scope>NUCLEOTIDE SEQUENCE [LARGE SCALE GENOMIC DNA]</scope>
    <source>
        <strain evidence="12">CBS 101.48</strain>
    </source>
</reference>
<dbReference type="InParanoid" id="A0A168NCF9"/>
<evidence type="ECO:0000313" key="13">
    <source>
        <dbReference type="Proteomes" id="UP000078561"/>
    </source>
</evidence>
<dbReference type="Pfam" id="PF00441">
    <property type="entry name" value="Acyl-CoA_dh_1"/>
    <property type="match status" value="1"/>
</dbReference>
<comment type="cofactor">
    <cofactor evidence="1">
        <name>FAD</name>
        <dbReference type="ChEBI" id="CHEBI:57692"/>
    </cofactor>
</comment>
<dbReference type="EMBL" id="LT553181">
    <property type="protein sequence ID" value="SAM00269.1"/>
    <property type="molecule type" value="Genomic_DNA"/>
</dbReference>
<dbReference type="SUPFAM" id="SSF56645">
    <property type="entry name" value="Acyl-CoA dehydrogenase NM domain-like"/>
    <property type="match status" value="1"/>
</dbReference>
<keyword evidence="10" id="KW-0472">Membrane</keyword>
<feature type="region of interest" description="Disordered" evidence="9">
    <location>
        <begin position="80"/>
        <end position="101"/>
    </location>
</feature>
<keyword evidence="6" id="KW-0274">FAD</keyword>
<dbReference type="InterPro" id="IPR001199">
    <property type="entry name" value="Cyt_B5-like_heme/steroid-bd"/>
</dbReference>
<evidence type="ECO:0000256" key="9">
    <source>
        <dbReference type="SAM" id="MobiDB-lite"/>
    </source>
</evidence>
<dbReference type="OMA" id="LAWICHS"/>
<keyword evidence="10" id="KW-1133">Transmembrane helix</keyword>
<evidence type="ECO:0000256" key="3">
    <source>
        <dbReference type="ARBA" id="ARBA00022617"/>
    </source>
</evidence>
<dbReference type="STRING" id="4829.A0A168NCF9"/>
<evidence type="ECO:0000256" key="7">
    <source>
        <dbReference type="ARBA" id="ARBA00023002"/>
    </source>
</evidence>
<dbReference type="PROSITE" id="PS50255">
    <property type="entry name" value="CYTOCHROME_B5_2"/>
    <property type="match status" value="1"/>
</dbReference>
<dbReference type="InterPro" id="IPR018506">
    <property type="entry name" value="Cyt_B5_heme-BS"/>
</dbReference>
<evidence type="ECO:0000256" key="4">
    <source>
        <dbReference type="ARBA" id="ARBA00022630"/>
    </source>
</evidence>
<evidence type="ECO:0000256" key="8">
    <source>
        <dbReference type="ARBA" id="ARBA00023004"/>
    </source>
</evidence>
<sequence>MQSYTVEQVAEHNSAKDCWIIVDGKVFDVTKFLSEHPGGKKVLVKMAGKDASKQFKNFHNDAIMQRVGLPMQIGVIGDATKETAPSPAPTAAPAAPSKADAPSYSISGYIAGTDSKFGEGIPYGDPSWYQEWNSPYYNESHIHLRKVMREFVDKEITPFCHEWSEAKAIPQSVVKKCGEIGILAAISGAATNPSVAHLLPYPLPAGLTKDQFDIFHEFICVDELSRCGSGGLVWAVEGGLAIALPPVINFGSDEMKKTVVPAVLSGEKFISLAITEPGAGSDVANLSTRAEDAAYADYYVVAARTGGDGMGGISLLLVSRDMEGVNARAMDCQGMWGSGTSYITFEDVKVPKANMIGKINQGFKYIMTNFNHERLGIVMQANRMARVCIEEAFKHSLKRKTFGQPLIQHPVIRNKFGHCIRQVEATHAWLESILFQVKTLSPEAQVKVLAGPIALLKAQSTQTFEHCAREAAQIFGGLAYTRGGQAEKVERLYREVRAYAIPGGSEEIMLVYAVEGGEGTYPLAAMEGAQIIDNSTHIPFIDFQNQIVPTEGKNSTVFNGTLWTVKWHGDKNYSIHHLNHARYDKCLSTRWDHTRGNDDAGVAWQCEVDNKTIDEPDFDIYPGFHGVYNASLPRPLEGGKHRLAQRYVNTYEAIRQDKQQWLFMRADPSISPEWTNVAFDPATGKNSFHGKAIQPNRKENKNSGSHLVYLVSAAHLWNMRSRCLHPTPSYVFDFTPNNTGVTNLDFCHFGNQSLLWEMTLWKPKDFVLGEEPNPDFVRPVVSVWSVFGSGYPVETIILWLCLLTVSLLAWICHSR</sequence>
<dbReference type="GO" id="GO:0046872">
    <property type="term" value="F:metal ion binding"/>
    <property type="evidence" value="ECO:0007669"/>
    <property type="project" value="UniProtKB-KW"/>
</dbReference>
<keyword evidence="8" id="KW-0408">Iron</keyword>
<evidence type="ECO:0000256" key="2">
    <source>
        <dbReference type="ARBA" id="ARBA00009347"/>
    </source>
</evidence>
<keyword evidence="5" id="KW-0479">Metal-binding</keyword>
<gene>
    <name evidence="12" type="primary">ABSGL_05950.1 scaffold 7611</name>
</gene>
<dbReference type="InterPro" id="IPR009075">
    <property type="entry name" value="AcylCo_DH/oxidase_C"/>
</dbReference>
<evidence type="ECO:0000256" key="6">
    <source>
        <dbReference type="ARBA" id="ARBA00022827"/>
    </source>
</evidence>
<dbReference type="InterPro" id="IPR036250">
    <property type="entry name" value="AcylCo_DH-like_C"/>
</dbReference>
<keyword evidence="10" id="KW-0812">Transmembrane</keyword>
<dbReference type="Pfam" id="PF02771">
    <property type="entry name" value="Acyl-CoA_dh_N"/>
    <property type="match status" value="2"/>
</dbReference>
<dbReference type="Pfam" id="PF02770">
    <property type="entry name" value="Acyl-CoA_dh_M"/>
    <property type="match status" value="1"/>
</dbReference>
<dbReference type="InterPro" id="IPR036400">
    <property type="entry name" value="Cyt_B5-like_heme/steroid_sf"/>
</dbReference>
<dbReference type="PANTHER" id="PTHR48083:SF28">
    <property type="entry name" value="ACYL-COA DEHYDROGENASE FAMILY PROTEIN (AFU_ORTHOLOGUE AFUA_6G10880)-RELATED"/>
    <property type="match status" value="1"/>
</dbReference>
<dbReference type="InterPro" id="IPR006091">
    <property type="entry name" value="Acyl-CoA_Oxase/DH_mid-dom"/>
</dbReference>
<dbReference type="Gene3D" id="1.20.140.10">
    <property type="entry name" value="Butyryl-CoA Dehydrogenase, subunit A, domain 3"/>
    <property type="match status" value="1"/>
</dbReference>
<keyword evidence="3" id="KW-0349">Heme</keyword>
<dbReference type="InterPro" id="IPR037069">
    <property type="entry name" value="AcylCoA_DH/ox_N_sf"/>
</dbReference>
<evidence type="ECO:0000256" key="1">
    <source>
        <dbReference type="ARBA" id="ARBA00001974"/>
    </source>
</evidence>
<protein>
    <recommendedName>
        <fullName evidence="11">Cytochrome b5 heme-binding domain-containing protein</fullName>
    </recommendedName>
</protein>
<dbReference type="Gene3D" id="2.40.110.10">
    <property type="entry name" value="Butyryl-CoA Dehydrogenase, subunit A, domain 2"/>
    <property type="match status" value="1"/>
</dbReference>
<feature type="domain" description="Cytochrome b5 heme-binding" evidence="11">
    <location>
        <begin position="1"/>
        <end position="77"/>
    </location>
</feature>
<dbReference type="SUPFAM" id="SSF55856">
    <property type="entry name" value="Cytochrome b5-like heme/steroid binding domain"/>
    <property type="match status" value="1"/>
</dbReference>
<feature type="transmembrane region" description="Helical" evidence="10">
    <location>
        <begin position="796"/>
        <end position="813"/>
    </location>
</feature>
<dbReference type="GO" id="GO:0003995">
    <property type="term" value="F:acyl-CoA dehydrogenase activity"/>
    <property type="evidence" value="ECO:0007669"/>
    <property type="project" value="TreeGrafter"/>
</dbReference>